<reference evidence="2 3" key="1">
    <citation type="journal article" date="2018" name="Cell">
        <title>The Chara Genome: Secondary Complexity and Implications for Plant Terrestrialization.</title>
        <authorList>
            <person name="Nishiyama T."/>
            <person name="Sakayama H."/>
            <person name="Vries J.D."/>
            <person name="Buschmann H."/>
            <person name="Saint-Marcoux D."/>
            <person name="Ullrich K.K."/>
            <person name="Haas F.B."/>
            <person name="Vanderstraeten L."/>
            <person name="Becker D."/>
            <person name="Lang D."/>
            <person name="Vosolsobe S."/>
            <person name="Rombauts S."/>
            <person name="Wilhelmsson P.K.I."/>
            <person name="Janitza P."/>
            <person name="Kern R."/>
            <person name="Heyl A."/>
            <person name="Rumpler F."/>
            <person name="Villalobos L.I.A.C."/>
            <person name="Clay J.M."/>
            <person name="Skokan R."/>
            <person name="Toyoda A."/>
            <person name="Suzuki Y."/>
            <person name="Kagoshima H."/>
            <person name="Schijlen E."/>
            <person name="Tajeshwar N."/>
            <person name="Catarino B."/>
            <person name="Hetherington A.J."/>
            <person name="Saltykova A."/>
            <person name="Bonnot C."/>
            <person name="Breuninger H."/>
            <person name="Symeonidi A."/>
            <person name="Radhakrishnan G.V."/>
            <person name="Van Nieuwerburgh F."/>
            <person name="Deforce D."/>
            <person name="Chang C."/>
            <person name="Karol K.G."/>
            <person name="Hedrich R."/>
            <person name="Ulvskov P."/>
            <person name="Glockner G."/>
            <person name="Delwiche C.F."/>
            <person name="Petrasek J."/>
            <person name="Van de Peer Y."/>
            <person name="Friml J."/>
            <person name="Beilby M."/>
            <person name="Dolan L."/>
            <person name="Kohara Y."/>
            <person name="Sugano S."/>
            <person name="Fujiyama A."/>
            <person name="Delaux P.-M."/>
            <person name="Quint M."/>
            <person name="TheiBen G."/>
            <person name="Hagemann M."/>
            <person name="Harholt J."/>
            <person name="Dunand C."/>
            <person name="Zachgo S."/>
            <person name="Langdale J."/>
            <person name="Maumus F."/>
            <person name="Straeten D.V.D."/>
            <person name="Gould S.B."/>
            <person name="Rensing S.A."/>
        </authorList>
    </citation>
    <scope>NUCLEOTIDE SEQUENCE [LARGE SCALE GENOMIC DNA]</scope>
    <source>
        <strain evidence="2 3">S276</strain>
    </source>
</reference>
<sequence length="502" mass="54282">MPLPVPFAAKRFAAKPFAAMSSDATSSSAKSSYATSSAASPFATKPFAAMSSSAASSADVTASAAKSSTTATSATAFPDAGAAPSSDKPKDVSGGQSESTKRATATSMNAGKKKSGTRIRGQALALASPYLVSSEGYNRWKKMMKEERGVLMAMHGYGWLVDYWPSHIQIRRPVRQSPRQKIDRPLRSKELEIGGGGGDGGDDGDDGDKKGKGPKKVEDGEAEESRQKMKVKLPWTYTGKKEESIFHWEAAMDTHLYAQKIMYWDRVLMASSCMAGDAISFAISLMKEAGCTTMVQYSQRTGIEDFFRALTERFEDKNLARRIESSILNIGDHKWKSASALKATMDELLQCPDHGLAPTQILNNFAKARPNPLRTQLYPCTKEEGMTYEKFSKIVVDHAGFLQEAQYCHYWKDLQPAGEGDKEEEAVEEEATAVVEEEDPPPRGLVAKVEDGDGHDGSGGSDGTDGSGKEDEGEGEEKDGCSSEEEGDSGSEPPSKLRKTCH</sequence>
<dbReference type="EMBL" id="BFEA01000162">
    <property type="protein sequence ID" value="GBG72277.1"/>
    <property type="molecule type" value="Genomic_DNA"/>
</dbReference>
<feature type="compositionally biased region" description="Basic and acidic residues" evidence="1">
    <location>
        <begin position="207"/>
        <end position="227"/>
    </location>
</feature>
<name>A0A388KQH1_CHABU</name>
<gene>
    <name evidence="2" type="ORF">CBR_g11205</name>
</gene>
<dbReference type="Proteomes" id="UP000265515">
    <property type="component" value="Unassembled WGS sequence"/>
</dbReference>
<evidence type="ECO:0000256" key="1">
    <source>
        <dbReference type="SAM" id="MobiDB-lite"/>
    </source>
</evidence>
<comment type="caution">
    <text evidence="2">The sequence shown here is derived from an EMBL/GenBank/DDBJ whole genome shotgun (WGS) entry which is preliminary data.</text>
</comment>
<organism evidence="2 3">
    <name type="scientific">Chara braunii</name>
    <name type="common">Braun's stonewort</name>
    <dbReference type="NCBI Taxonomy" id="69332"/>
    <lineage>
        <taxon>Eukaryota</taxon>
        <taxon>Viridiplantae</taxon>
        <taxon>Streptophyta</taxon>
        <taxon>Charophyceae</taxon>
        <taxon>Charales</taxon>
        <taxon>Characeae</taxon>
        <taxon>Chara</taxon>
    </lineage>
</organism>
<protein>
    <submittedName>
        <fullName evidence="2">Uncharacterized protein</fullName>
    </submittedName>
</protein>
<feature type="region of interest" description="Disordered" evidence="1">
    <location>
        <begin position="419"/>
        <end position="502"/>
    </location>
</feature>
<feature type="region of interest" description="Disordered" evidence="1">
    <location>
        <begin position="71"/>
        <end position="118"/>
    </location>
</feature>
<feature type="compositionally biased region" description="Basic and acidic residues" evidence="1">
    <location>
        <begin position="180"/>
        <end position="192"/>
    </location>
</feature>
<feature type="compositionally biased region" description="Polar residues" evidence="1">
    <location>
        <begin position="94"/>
        <end position="109"/>
    </location>
</feature>
<proteinExistence type="predicted"/>
<accession>A0A388KQH1</accession>
<feature type="compositionally biased region" description="Gly residues" evidence="1">
    <location>
        <begin position="457"/>
        <end position="466"/>
    </location>
</feature>
<feature type="compositionally biased region" description="Acidic residues" evidence="1">
    <location>
        <begin position="471"/>
        <end position="489"/>
    </location>
</feature>
<keyword evidence="3" id="KW-1185">Reference proteome</keyword>
<evidence type="ECO:0000313" key="2">
    <source>
        <dbReference type="EMBL" id="GBG72277.1"/>
    </source>
</evidence>
<dbReference type="AlphaFoldDB" id="A0A388KQH1"/>
<feature type="compositionally biased region" description="Acidic residues" evidence="1">
    <location>
        <begin position="421"/>
        <end position="439"/>
    </location>
</feature>
<dbReference type="Gramene" id="GBG72277">
    <property type="protein sequence ID" value="GBG72277"/>
    <property type="gene ID" value="CBR_g11205"/>
</dbReference>
<evidence type="ECO:0000313" key="3">
    <source>
        <dbReference type="Proteomes" id="UP000265515"/>
    </source>
</evidence>
<feature type="region of interest" description="Disordered" evidence="1">
    <location>
        <begin position="174"/>
        <end position="227"/>
    </location>
</feature>